<name>A0A0D3AAT1_BRAOL</name>
<dbReference type="PANTHER" id="PTHR31029">
    <property type="entry name" value="CYCLIN-DEPENDENT KINASE-LIKE PROTEIN"/>
    <property type="match status" value="1"/>
</dbReference>
<proteinExistence type="predicted"/>
<evidence type="ECO:0000313" key="2">
    <source>
        <dbReference type="Proteomes" id="UP000032141"/>
    </source>
</evidence>
<evidence type="ECO:0000313" key="1">
    <source>
        <dbReference type="EnsemblPlants" id="Bo1g098460.1"/>
    </source>
</evidence>
<dbReference type="AlphaFoldDB" id="A0A0D3AAT1"/>
<reference evidence="1 2" key="1">
    <citation type="journal article" date="2014" name="Genome Biol.">
        <title>Transcriptome and methylome profiling reveals relics of genome dominance in the mesopolyploid Brassica oleracea.</title>
        <authorList>
            <person name="Parkin I.A."/>
            <person name="Koh C."/>
            <person name="Tang H."/>
            <person name="Robinson S.J."/>
            <person name="Kagale S."/>
            <person name="Clarke W.E."/>
            <person name="Town C.D."/>
            <person name="Nixon J."/>
            <person name="Krishnakumar V."/>
            <person name="Bidwell S.L."/>
            <person name="Denoeud F."/>
            <person name="Belcram H."/>
            <person name="Links M.G."/>
            <person name="Just J."/>
            <person name="Clarke C."/>
            <person name="Bender T."/>
            <person name="Huebert T."/>
            <person name="Mason A.S."/>
            <person name="Pires J.C."/>
            <person name="Barker G."/>
            <person name="Moore J."/>
            <person name="Walley P.G."/>
            <person name="Manoli S."/>
            <person name="Batley J."/>
            <person name="Edwards D."/>
            <person name="Nelson M.N."/>
            <person name="Wang X."/>
            <person name="Paterson A.H."/>
            <person name="King G."/>
            <person name="Bancroft I."/>
            <person name="Chalhoub B."/>
            <person name="Sharpe A.G."/>
        </authorList>
    </citation>
    <scope>NUCLEOTIDE SEQUENCE</scope>
    <source>
        <strain evidence="1 2">cv. TO1000</strain>
    </source>
</reference>
<dbReference type="InterPro" id="IPR042316">
    <property type="entry name" value="IRKI-like"/>
</dbReference>
<dbReference type="PANTHER" id="PTHR31029:SF4">
    <property type="entry name" value="CYCLIN-DEPENDENT KINASE-LIKE PROTEIN"/>
    <property type="match status" value="1"/>
</dbReference>
<protein>
    <submittedName>
        <fullName evidence="1">Uncharacterized protein</fullName>
    </submittedName>
</protein>
<dbReference type="EnsemblPlants" id="Bo1g098460.1">
    <property type="protein sequence ID" value="Bo1g098460.1"/>
    <property type="gene ID" value="Bo1g098460"/>
</dbReference>
<accession>A0A0D3AAT1</accession>
<dbReference type="Gramene" id="Bo1g098460.1">
    <property type="protein sequence ID" value="Bo1g098460.1"/>
    <property type="gene ID" value="Bo1g098460"/>
</dbReference>
<reference evidence="1" key="2">
    <citation type="submission" date="2015-03" db="UniProtKB">
        <authorList>
            <consortium name="EnsemblPlants"/>
        </authorList>
    </citation>
    <scope>IDENTIFICATION</scope>
</reference>
<organism evidence="1 2">
    <name type="scientific">Brassica oleracea var. oleracea</name>
    <dbReference type="NCBI Taxonomy" id="109376"/>
    <lineage>
        <taxon>Eukaryota</taxon>
        <taxon>Viridiplantae</taxon>
        <taxon>Streptophyta</taxon>
        <taxon>Embryophyta</taxon>
        <taxon>Tracheophyta</taxon>
        <taxon>Spermatophyta</taxon>
        <taxon>Magnoliopsida</taxon>
        <taxon>eudicotyledons</taxon>
        <taxon>Gunneridae</taxon>
        <taxon>Pentapetalae</taxon>
        <taxon>rosids</taxon>
        <taxon>malvids</taxon>
        <taxon>Brassicales</taxon>
        <taxon>Brassicaceae</taxon>
        <taxon>Brassiceae</taxon>
        <taxon>Brassica</taxon>
    </lineage>
</organism>
<keyword evidence="2" id="KW-1185">Reference proteome</keyword>
<sequence>MAWWLITRERLRHQLSKNFILKVDHDAVASIFSRSPLSNSQPLLTDADASFRDFGLNGIVYNSEGYLLLVLVVRATHGRFLRSTKKPGRRGFVGASKIVWLVQLLANSVNMGLQIFHVEEDNRSDHVYMEATGDRLKDLVRAMLQPVIILVRFD</sequence>
<dbReference type="Proteomes" id="UP000032141">
    <property type="component" value="Chromosome C1"/>
</dbReference>
<dbReference type="HOGENOM" id="CLU_1706700_0_0_1"/>